<dbReference type="Proteomes" id="UP000298125">
    <property type="component" value="Unassembled WGS sequence"/>
</dbReference>
<dbReference type="EMBL" id="RQGA01000013">
    <property type="protein sequence ID" value="TGL38893.1"/>
    <property type="molecule type" value="Genomic_DNA"/>
</dbReference>
<dbReference type="AlphaFoldDB" id="A0A4R9JEM1"/>
<accession>A0A4R9JEM1</accession>
<name>A0A4R9JEM1_9LEPT</name>
<gene>
    <name evidence="1" type="ORF">EHQ49_10990</name>
</gene>
<organism evidence="1 2">
    <name type="scientific">Leptospira perdikensis</name>
    <dbReference type="NCBI Taxonomy" id="2484948"/>
    <lineage>
        <taxon>Bacteria</taxon>
        <taxon>Pseudomonadati</taxon>
        <taxon>Spirochaetota</taxon>
        <taxon>Spirochaetia</taxon>
        <taxon>Leptospirales</taxon>
        <taxon>Leptospiraceae</taxon>
        <taxon>Leptospira</taxon>
    </lineage>
</organism>
<evidence type="ECO:0008006" key="3">
    <source>
        <dbReference type="Google" id="ProtNLM"/>
    </source>
</evidence>
<comment type="caution">
    <text evidence="1">The sequence shown here is derived from an EMBL/GenBank/DDBJ whole genome shotgun (WGS) entry which is preliminary data.</text>
</comment>
<dbReference type="RefSeq" id="WP_135579339.1">
    <property type="nucleotide sequence ID" value="NZ_RQGA01000013.1"/>
</dbReference>
<dbReference type="OrthoDB" id="329622at2"/>
<keyword evidence="2" id="KW-1185">Reference proteome</keyword>
<dbReference type="Gene3D" id="1.25.40.10">
    <property type="entry name" value="Tetratricopeptide repeat domain"/>
    <property type="match status" value="1"/>
</dbReference>
<reference evidence="1" key="1">
    <citation type="journal article" date="2019" name="PLoS Negl. Trop. Dis.">
        <title>Revisiting the worldwide diversity of Leptospira species in the environment.</title>
        <authorList>
            <person name="Vincent A.T."/>
            <person name="Schiettekatte O."/>
            <person name="Bourhy P."/>
            <person name="Veyrier F.J."/>
            <person name="Picardeau M."/>
        </authorList>
    </citation>
    <scope>NUCLEOTIDE SEQUENCE [LARGE SCALE GENOMIC DNA]</scope>
    <source>
        <strain evidence="1">201702692</strain>
    </source>
</reference>
<evidence type="ECO:0000313" key="2">
    <source>
        <dbReference type="Proteomes" id="UP000298125"/>
    </source>
</evidence>
<proteinExistence type="predicted"/>
<dbReference type="InterPro" id="IPR011990">
    <property type="entry name" value="TPR-like_helical_dom_sf"/>
</dbReference>
<evidence type="ECO:0000313" key="1">
    <source>
        <dbReference type="EMBL" id="TGL38893.1"/>
    </source>
</evidence>
<sequence length="211" mass="24287">MKIPFIVLLLLIGCGNSQETNFQKYLLAKGYFLQGDLSNSSKIFKEIYSDDSEFEDVDLHMIKIEFYRGNFQECLELIDSALESGRWTQQALVYKIRVFLLNPEKRGELLPLVEKMLKLDSSNLDALLLAGKVYTIHNKTSDAIMVYNRVLSETDRIHTAHIELSKIYKHLGLKENSDLHENLAKKITGSPLNEVKSIKENILNKIKIKRK</sequence>
<protein>
    <recommendedName>
        <fullName evidence="3">Tetratricopeptide repeat protein</fullName>
    </recommendedName>
</protein>
<dbReference type="SUPFAM" id="SSF48452">
    <property type="entry name" value="TPR-like"/>
    <property type="match status" value="1"/>
</dbReference>